<dbReference type="EMBL" id="HACG01011972">
    <property type="protein sequence ID" value="CEK58837.1"/>
    <property type="molecule type" value="Transcribed_RNA"/>
</dbReference>
<organism evidence="10">
    <name type="scientific">Arion vulgaris</name>
    <dbReference type="NCBI Taxonomy" id="1028688"/>
    <lineage>
        <taxon>Eukaryota</taxon>
        <taxon>Metazoa</taxon>
        <taxon>Spiralia</taxon>
        <taxon>Lophotrochozoa</taxon>
        <taxon>Mollusca</taxon>
        <taxon>Gastropoda</taxon>
        <taxon>Heterobranchia</taxon>
        <taxon>Euthyneura</taxon>
        <taxon>Panpulmonata</taxon>
        <taxon>Eupulmonata</taxon>
        <taxon>Stylommatophora</taxon>
        <taxon>Helicina</taxon>
        <taxon>Arionoidea</taxon>
        <taxon>Arionidae</taxon>
        <taxon>Arion</taxon>
    </lineage>
</organism>
<dbReference type="SUPFAM" id="SSF57196">
    <property type="entry name" value="EGF/Laminin"/>
    <property type="match status" value="1"/>
</dbReference>
<evidence type="ECO:0000256" key="7">
    <source>
        <dbReference type="ARBA" id="ARBA00023292"/>
    </source>
</evidence>
<protein>
    <recommendedName>
        <fullName evidence="9">Laminin EGF-like domain-containing protein</fullName>
    </recommendedName>
</protein>
<keyword evidence="6" id="KW-0325">Glycoprotein</keyword>
<reference evidence="10" key="1">
    <citation type="submission" date="2014-12" db="EMBL/GenBank/DDBJ databases">
        <title>Insight into the proteome of Arion vulgaris.</title>
        <authorList>
            <person name="Aradska J."/>
            <person name="Bulat T."/>
            <person name="Smidak R."/>
            <person name="Sarate P."/>
            <person name="Gangsoo J."/>
            <person name="Sialana F."/>
            <person name="Bilban M."/>
            <person name="Lubec G."/>
        </authorList>
    </citation>
    <scope>NUCLEOTIDE SEQUENCE</scope>
    <source>
        <tissue evidence="10">Skin</tissue>
    </source>
</reference>
<dbReference type="GO" id="GO:0005576">
    <property type="term" value="C:extracellular region"/>
    <property type="evidence" value="ECO:0007669"/>
    <property type="project" value="UniProtKB-SubCell"/>
</dbReference>
<dbReference type="Gene3D" id="2.10.25.10">
    <property type="entry name" value="Laminin"/>
    <property type="match status" value="2"/>
</dbReference>
<evidence type="ECO:0000256" key="3">
    <source>
        <dbReference type="ARBA" id="ARBA00022729"/>
    </source>
</evidence>
<keyword evidence="7 8" id="KW-0424">Laminin EGF-like domain</keyword>
<feature type="domain" description="Laminin EGF-like" evidence="9">
    <location>
        <begin position="80"/>
        <end position="132"/>
    </location>
</feature>
<gene>
    <name evidence="10" type="primary">ORF34356</name>
</gene>
<evidence type="ECO:0000256" key="4">
    <source>
        <dbReference type="ARBA" id="ARBA00022737"/>
    </source>
</evidence>
<feature type="non-terminal residue" evidence="10">
    <location>
        <position position="175"/>
    </location>
</feature>
<accession>A0A0B6YRQ8</accession>
<evidence type="ECO:0000313" key="10">
    <source>
        <dbReference type="EMBL" id="CEK58837.1"/>
    </source>
</evidence>
<proteinExistence type="predicted"/>
<evidence type="ECO:0000256" key="5">
    <source>
        <dbReference type="ARBA" id="ARBA00023157"/>
    </source>
</evidence>
<dbReference type="Pfam" id="PF00053">
    <property type="entry name" value="EGF_laminin"/>
    <property type="match status" value="3"/>
</dbReference>
<dbReference type="SMART" id="SM00180">
    <property type="entry name" value="EGF_Lam"/>
    <property type="match status" value="3"/>
</dbReference>
<keyword evidence="5 8" id="KW-1015">Disulfide bond</keyword>
<keyword evidence="2" id="KW-0964">Secreted</keyword>
<dbReference type="FunFam" id="2.10.25.10:FF:000090">
    <property type="entry name" value="laminin subunit alpha"/>
    <property type="match status" value="1"/>
</dbReference>
<dbReference type="InterPro" id="IPR002049">
    <property type="entry name" value="LE_dom"/>
</dbReference>
<dbReference type="AlphaFoldDB" id="A0A0B6YRQ8"/>
<dbReference type="InterPro" id="IPR050440">
    <property type="entry name" value="Laminin/Netrin_ECM"/>
</dbReference>
<dbReference type="PANTHER" id="PTHR10574">
    <property type="entry name" value="NETRIN/LAMININ-RELATED"/>
    <property type="match status" value="1"/>
</dbReference>
<dbReference type="PROSITE" id="PS50027">
    <property type="entry name" value="EGF_LAM_2"/>
    <property type="match status" value="1"/>
</dbReference>
<dbReference type="Gene3D" id="2.60.120.260">
    <property type="entry name" value="Galactose-binding domain-like"/>
    <property type="match status" value="1"/>
</dbReference>
<dbReference type="CDD" id="cd00055">
    <property type="entry name" value="EGF_Lam"/>
    <property type="match status" value="2"/>
</dbReference>
<evidence type="ECO:0000256" key="8">
    <source>
        <dbReference type="PROSITE-ProRule" id="PRU00460"/>
    </source>
</evidence>
<feature type="disulfide bond" evidence="8">
    <location>
        <begin position="103"/>
        <end position="112"/>
    </location>
</feature>
<dbReference type="PANTHER" id="PTHR10574:SF406">
    <property type="entry name" value="LAMININ SUBUNIT ALPHA 5"/>
    <property type="match status" value="1"/>
</dbReference>
<keyword evidence="4" id="KW-0677">Repeat</keyword>
<comment type="subcellular location">
    <subcellularLocation>
        <location evidence="1">Secreted</location>
    </subcellularLocation>
</comment>
<evidence type="ECO:0000256" key="2">
    <source>
        <dbReference type="ARBA" id="ARBA00022525"/>
    </source>
</evidence>
<evidence type="ECO:0000259" key="9">
    <source>
        <dbReference type="PROSITE" id="PS50027"/>
    </source>
</evidence>
<dbReference type="PROSITE" id="PS01248">
    <property type="entry name" value="EGF_LAM_1"/>
    <property type="match status" value="1"/>
</dbReference>
<dbReference type="GO" id="GO:0009888">
    <property type="term" value="P:tissue development"/>
    <property type="evidence" value="ECO:0007669"/>
    <property type="project" value="TreeGrafter"/>
</dbReference>
<comment type="caution">
    <text evidence="8">Lacks conserved residue(s) required for the propagation of feature annotation.</text>
</comment>
<feature type="non-terminal residue" evidence="10">
    <location>
        <position position="1"/>
    </location>
</feature>
<keyword evidence="3" id="KW-0732">Signal</keyword>
<dbReference type="GO" id="GO:0009887">
    <property type="term" value="P:animal organ morphogenesis"/>
    <property type="evidence" value="ECO:0007669"/>
    <property type="project" value="TreeGrafter"/>
</dbReference>
<evidence type="ECO:0000256" key="1">
    <source>
        <dbReference type="ARBA" id="ARBA00004613"/>
    </source>
</evidence>
<evidence type="ECO:0000256" key="6">
    <source>
        <dbReference type="ARBA" id="ARBA00023180"/>
    </source>
</evidence>
<sequence length="175" mass="19051">IQIQMKRQNPTDNHSFIISAIDVTGRCDCNGNADNCILNYENQTYTCSCNKNSNSFGQHCQSCLPNFFRTSNQFDCPNKCQCNLDGITNASNMCEENGGRCICKQNVVGLMCDTCTALSYNFSGSHISGCKDCSCYPNGTVSCSNATGVCTCKANTQLPSCDRCVQNSYGLNNPE</sequence>
<name>A0A0B6YRQ8_9EUPU</name>